<protein>
    <recommendedName>
        <fullName evidence="4">Pentatricopeptide repeat domain-containing protein</fullName>
    </recommendedName>
</protein>
<evidence type="ECO:0000313" key="3">
    <source>
        <dbReference type="Proteomes" id="UP001161017"/>
    </source>
</evidence>
<feature type="region of interest" description="Disordered" evidence="1">
    <location>
        <begin position="814"/>
        <end position="843"/>
    </location>
</feature>
<dbReference type="Proteomes" id="UP001161017">
    <property type="component" value="Unassembled WGS sequence"/>
</dbReference>
<dbReference type="AlphaFoldDB" id="A0AA43QNY2"/>
<organism evidence="2 3">
    <name type="scientific">Ramalina farinacea</name>
    <dbReference type="NCBI Taxonomy" id="258253"/>
    <lineage>
        <taxon>Eukaryota</taxon>
        <taxon>Fungi</taxon>
        <taxon>Dikarya</taxon>
        <taxon>Ascomycota</taxon>
        <taxon>Pezizomycotina</taxon>
        <taxon>Lecanoromycetes</taxon>
        <taxon>OSLEUM clade</taxon>
        <taxon>Lecanoromycetidae</taxon>
        <taxon>Lecanorales</taxon>
        <taxon>Lecanorineae</taxon>
        <taxon>Ramalinaceae</taxon>
        <taxon>Ramalina</taxon>
    </lineage>
</organism>
<keyword evidence="3" id="KW-1185">Reference proteome</keyword>
<feature type="compositionally biased region" description="Polar residues" evidence="1">
    <location>
        <begin position="830"/>
        <end position="843"/>
    </location>
</feature>
<name>A0AA43QNY2_9LECA</name>
<proteinExistence type="predicted"/>
<reference evidence="2" key="1">
    <citation type="journal article" date="2023" name="Genome Biol. Evol.">
        <title>First Whole Genome Sequence and Flow Cytometry Genome Size Data for the Lichen-Forming Fungus Ramalina farinacea (Ascomycota).</title>
        <authorList>
            <person name="Llewellyn T."/>
            <person name="Mian S."/>
            <person name="Hill R."/>
            <person name="Leitch I.J."/>
            <person name="Gaya E."/>
        </authorList>
    </citation>
    <scope>NUCLEOTIDE SEQUENCE</scope>
    <source>
        <strain evidence="2">LIQ254RAFAR</strain>
    </source>
</reference>
<accession>A0AA43QNY2</accession>
<evidence type="ECO:0008006" key="4">
    <source>
        <dbReference type="Google" id="ProtNLM"/>
    </source>
</evidence>
<evidence type="ECO:0000313" key="2">
    <source>
        <dbReference type="EMBL" id="MDI1489039.1"/>
    </source>
</evidence>
<sequence>MQLAIRRLRLSYYASHCILNTRARALIKPYTTCSDEVAGGSAEQRDGNTIFAASAACPKPADDVAASEICIPHATGLRFPPGTKATVSEKRQDDKHTQLCARQSLENEQAPHHAEASGPIVSNPTNDAQIWLEILRSQQRHNGSQGVQETFKRMVESGFDIPSTSQTANEIWTRILQAGLRNDAFLEDVLEYAARQQAKTGSYPELYRSIIGSKLRTDPPNATWWHDKLRKTFPPCLEDYKLLLAQAIESDGLKVFEKIFAKHQVHPMYDIIVPQLCLAQMHVTAFRWHFLLLESQDLPSKFASLEPLLVHYSKMMNDKKIEALIRSTLASAHTLEAPLNKFARSQSQLPISQEILNRQLGAVHGIGPKTFSDTLCARFFATKLFRVETVINGLQMMATERIGPDSLREIVARDDCDCASICRHIDLLRKAGISIDSSKYSMLVQQAAMGNSKKLLRSLLESDVHPAAYEDLNVLEELYAMHYYRKERAQAQMVLAAMTAEVPDAPLQTHSINIRLRCSLRLQTSRQVTSLLEKMKRDSIPLTPKSSRHFRVLLLQKRRNHRLGRPSVTLQNIHLVTAVMRQTLESGGEVPIIAWREILRRLGMFGLLKEFRSLALWIVEHYSNRAPSAYLLSPVDSSRPAKDSMRGVSSRRTRPLTTTRALDATGVPSGQNAFERLGTTTQLNQLFTKQAQLAIVAWGFQQGAKQIVKSNRHAGRRENRMQWTWGLLLLQELRAGGVQVQKDLIAKACKQRLGQLFGSRISSKRLNRLARSMNNQRISSGDVQAQYGAYVQRMEDIWGKDLFLGGAQNLGVGGKSRQMHGSSDGKWQVENLQGETPENASTG</sequence>
<gene>
    <name evidence="2" type="ORF">OHK93_008316</name>
</gene>
<comment type="caution">
    <text evidence="2">The sequence shown here is derived from an EMBL/GenBank/DDBJ whole genome shotgun (WGS) entry which is preliminary data.</text>
</comment>
<evidence type="ECO:0000256" key="1">
    <source>
        <dbReference type="SAM" id="MobiDB-lite"/>
    </source>
</evidence>
<dbReference type="EMBL" id="JAPUFD010000008">
    <property type="protein sequence ID" value="MDI1489039.1"/>
    <property type="molecule type" value="Genomic_DNA"/>
</dbReference>